<keyword evidence="4 6" id="KW-1133">Transmembrane helix</keyword>
<dbReference type="PROSITE" id="PS50113">
    <property type="entry name" value="PAC"/>
    <property type="match status" value="2"/>
</dbReference>
<evidence type="ECO:0000313" key="11">
    <source>
        <dbReference type="Proteomes" id="UP000295129"/>
    </source>
</evidence>
<dbReference type="EMBL" id="SNVV01000015">
    <property type="protein sequence ID" value="TDN48408.1"/>
    <property type="molecule type" value="Genomic_DNA"/>
</dbReference>
<dbReference type="GO" id="GO:0005886">
    <property type="term" value="C:plasma membrane"/>
    <property type="evidence" value="ECO:0007669"/>
    <property type="project" value="UniProtKB-SubCell"/>
</dbReference>
<dbReference type="Gene3D" id="3.30.70.270">
    <property type="match status" value="1"/>
</dbReference>
<dbReference type="PROSITE" id="PS50887">
    <property type="entry name" value="GGDEF"/>
    <property type="match status" value="1"/>
</dbReference>
<comment type="caution">
    <text evidence="10">The sequence shown here is derived from an EMBL/GenBank/DDBJ whole genome shotgun (WGS) entry which is preliminary data.</text>
</comment>
<dbReference type="SMART" id="SM00065">
    <property type="entry name" value="GAF"/>
    <property type="match status" value="1"/>
</dbReference>
<dbReference type="InterPro" id="IPR052155">
    <property type="entry name" value="Biofilm_reg_signaling"/>
</dbReference>
<feature type="transmembrane region" description="Helical" evidence="6">
    <location>
        <begin position="46"/>
        <end position="67"/>
    </location>
</feature>
<dbReference type="NCBIfam" id="TIGR00229">
    <property type="entry name" value="sensory_box"/>
    <property type="match status" value="5"/>
</dbReference>
<dbReference type="PANTHER" id="PTHR44757:SF2">
    <property type="entry name" value="BIOFILM ARCHITECTURE MAINTENANCE PROTEIN MBAA"/>
    <property type="match status" value="1"/>
</dbReference>
<evidence type="ECO:0000256" key="1">
    <source>
        <dbReference type="ARBA" id="ARBA00004651"/>
    </source>
</evidence>
<feature type="transmembrane region" description="Helical" evidence="6">
    <location>
        <begin position="12"/>
        <end position="34"/>
    </location>
</feature>
<protein>
    <submittedName>
        <fullName evidence="10">PAS domain S-box-containing protein/diguanylate cyclase (GGDEF)-like protein</fullName>
    </submittedName>
</protein>
<evidence type="ECO:0000256" key="2">
    <source>
        <dbReference type="ARBA" id="ARBA00022475"/>
    </source>
</evidence>
<dbReference type="AlphaFoldDB" id="A0A4R6DVR0"/>
<feature type="transmembrane region" description="Helical" evidence="6">
    <location>
        <begin position="114"/>
        <end position="135"/>
    </location>
</feature>
<dbReference type="OrthoDB" id="8929028at2"/>
<accession>A0A4R6DVR0</accession>
<dbReference type="InterPro" id="IPR001610">
    <property type="entry name" value="PAC"/>
</dbReference>
<dbReference type="Pfam" id="PF01590">
    <property type="entry name" value="GAF"/>
    <property type="match status" value="1"/>
</dbReference>
<dbReference type="RefSeq" id="WP_133593540.1">
    <property type="nucleotide sequence ID" value="NZ_SNVV01000015.1"/>
</dbReference>
<dbReference type="SUPFAM" id="SSF55073">
    <property type="entry name" value="Nucleotide cyclase"/>
    <property type="match status" value="1"/>
</dbReference>
<feature type="transmembrane region" description="Helical" evidence="6">
    <location>
        <begin position="186"/>
        <end position="205"/>
    </location>
</feature>
<comment type="subcellular location">
    <subcellularLocation>
        <location evidence="1">Cell membrane</location>
        <topology evidence="1">Multi-pass membrane protein</topology>
    </subcellularLocation>
</comment>
<dbReference type="SMART" id="SM00091">
    <property type="entry name" value="PAS"/>
    <property type="match status" value="5"/>
</dbReference>
<dbReference type="NCBIfam" id="TIGR00254">
    <property type="entry name" value="GGDEF"/>
    <property type="match status" value="1"/>
</dbReference>
<evidence type="ECO:0000256" key="5">
    <source>
        <dbReference type="ARBA" id="ARBA00023136"/>
    </source>
</evidence>
<dbReference type="InterPro" id="IPR000014">
    <property type="entry name" value="PAS"/>
</dbReference>
<gene>
    <name evidence="10" type="ORF">C7389_11575</name>
</gene>
<sequence>MLACPLSPRWIFRFVSVALAYYLGGQLGLSVPFVGSHITLIWPPTGIALAAFLGWQRSLWPAVWLAAFAVNLDIGSPPWLAFAIAGGNTLGPWVAASLLQKRGFDPAIPRRRDLLHFLAIGVAGGMALSASNGVLSLRLAGILPTENMLSAWTTWWLGDAMGALVLGVPLLTVGRQQWRTLFHGRRGVELGCALLMTLLIGGLVFDGHLLTSAATPLMFLPFLLLMWIAIRGGTGLASTAALLLSAQAVWATAHGGGPFHNGDLHASLAMLWGYMAAASITTVLITVLLGELQASESRLRQIFESNHAIKLVFDPRDGRILDANQAACDFYGYPRSRLLGSSLREIGTDADEFDRCMAANAAAGTGWSLKARHRLASGAEREVEIYAGLVGTGDRARIYAILHDVTERTQVEDELQKFKFFNDNANDGYMLVNEQGRILYVNRMTCEQLGYTEAELLRMSVPDIDPHYDLARVVAHFEQGKRTRMPPFETEHRRKDGTCVPLEINSTALLVKGQWLAFTCERDITERKRFENELQKFRFFSDNANDATFLVDERGRFLYVNRMACEQLGYSEEELLQMGVGDVDPAYSDGRRVQPLPADQTGRLAPFESTHRRRDGSCFPVEILLTPVAFQGSYLRFVSARDISDRKRIEAAGRRQRESLAKLNEVAALSHLPLATQLRQALAIASAQLELPFGIVSQVSERRYTILSEVSPHGELREGQDFELGQTCCDITLSEMRVVAIAEMGNSLYRRHPSYQTLQMEAYIGAVIQVGGKVFGTVSFSSPHSYARGFDEGDIEFVALLARWMGSTIEREHAARELAASQARLQTIIDNEPEAVSIRRRDGAYVEMNRAAMEVLEIGSLEEANTFGAMNFIVPEHRAAYAELCQRVFEGESATLEFMIVGKAGTVRWMDTHAAPLRDANGVITAVLGVTRDVTLRKRAESQLRLAANVFTHAHEGIMICDANCAIIDVNPTFTEITGYSREAVLGQKPNILASGRQAHAFYEAMWQAIRTQGHWEGELWNRRRDGSAYAERLTISAVSDQQGEVSHYIGTFTDITCVINQREQLEFLAHYDPLTKLPNRALLADRLHQTLAQASRSGSLVAVCYLDLDGFKAVNDELGHEAGDVLLIEISHRLKDCVRAGDTVSRLGGDEFVLLLGSIGGLQECEHVIGRVLEAVAAPIELGTQACNVSGSIGIALYPQHGTDPDVLLRLSDQAMYAAKQAGKNRFQVHAAAPGPD</sequence>
<dbReference type="PANTHER" id="PTHR44757">
    <property type="entry name" value="DIGUANYLATE CYCLASE DGCP"/>
    <property type="match status" value="1"/>
</dbReference>
<keyword evidence="2" id="KW-1003">Cell membrane</keyword>
<reference evidence="10 11" key="1">
    <citation type="submission" date="2019-03" db="EMBL/GenBank/DDBJ databases">
        <title>Genomic Encyclopedia of Type Strains, Phase IV (KMG-IV): sequencing the most valuable type-strain genomes for metagenomic binning, comparative biology and taxonomic classification.</title>
        <authorList>
            <person name="Goeker M."/>
        </authorList>
    </citation>
    <scope>NUCLEOTIDE SEQUENCE [LARGE SCALE GENOMIC DNA]</scope>
    <source>
        <strain evidence="10 11">DSM 12121</strain>
    </source>
</reference>
<name>A0A4R6DVR0_9RHOO</name>
<keyword evidence="3 6" id="KW-0812">Transmembrane</keyword>
<feature type="transmembrane region" description="Helical" evidence="6">
    <location>
        <begin position="79"/>
        <end position="99"/>
    </location>
</feature>
<feature type="domain" description="PAC" evidence="8">
    <location>
        <begin position="1016"/>
        <end position="1068"/>
    </location>
</feature>
<organism evidence="10 11">
    <name type="scientific">Azoarcus indigens</name>
    <dbReference type="NCBI Taxonomy" id="29545"/>
    <lineage>
        <taxon>Bacteria</taxon>
        <taxon>Pseudomonadati</taxon>
        <taxon>Pseudomonadota</taxon>
        <taxon>Betaproteobacteria</taxon>
        <taxon>Rhodocyclales</taxon>
        <taxon>Zoogloeaceae</taxon>
        <taxon>Azoarcus</taxon>
    </lineage>
</organism>
<dbReference type="InterPro" id="IPR043128">
    <property type="entry name" value="Rev_trsase/Diguanyl_cyclase"/>
</dbReference>
<dbReference type="Gene3D" id="3.30.450.20">
    <property type="entry name" value="PAS domain"/>
    <property type="match status" value="5"/>
</dbReference>
<evidence type="ECO:0000256" key="6">
    <source>
        <dbReference type="SAM" id="Phobius"/>
    </source>
</evidence>
<dbReference type="InterPro" id="IPR029016">
    <property type="entry name" value="GAF-like_dom_sf"/>
</dbReference>
<dbReference type="PROSITE" id="PS50112">
    <property type="entry name" value="PAS"/>
    <property type="match status" value="5"/>
</dbReference>
<dbReference type="CDD" id="cd00130">
    <property type="entry name" value="PAS"/>
    <property type="match status" value="5"/>
</dbReference>
<dbReference type="Proteomes" id="UP000295129">
    <property type="component" value="Unassembled WGS sequence"/>
</dbReference>
<dbReference type="Pfam" id="PF13426">
    <property type="entry name" value="PAS_9"/>
    <property type="match status" value="3"/>
</dbReference>
<dbReference type="InterPro" id="IPR003018">
    <property type="entry name" value="GAF"/>
</dbReference>
<dbReference type="Pfam" id="PF05231">
    <property type="entry name" value="MASE1"/>
    <property type="match status" value="1"/>
</dbReference>
<evidence type="ECO:0000259" key="8">
    <source>
        <dbReference type="PROSITE" id="PS50113"/>
    </source>
</evidence>
<feature type="domain" description="PAS" evidence="7">
    <location>
        <begin position="821"/>
        <end position="892"/>
    </location>
</feature>
<evidence type="ECO:0000313" key="10">
    <source>
        <dbReference type="EMBL" id="TDN48408.1"/>
    </source>
</evidence>
<dbReference type="Gene3D" id="3.30.450.40">
    <property type="match status" value="1"/>
</dbReference>
<dbReference type="Pfam" id="PF00990">
    <property type="entry name" value="GGDEF"/>
    <property type="match status" value="1"/>
</dbReference>
<feature type="domain" description="GGDEF" evidence="9">
    <location>
        <begin position="1100"/>
        <end position="1233"/>
    </location>
</feature>
<feature type="domain" description="PAS" evidence="7">
    <location>
        <begin position="940"/>
        <end position="988"/>
    </location>
</feature>
<feature type="domain" description="PAS" evidence="7">
    <location>
        <begin position="295"/>
        <end position="343"/>
    </location>
</feature>
<dbReference type="InterPro" id="IPR013656">
    <property type="entry name" value="PAS_4"/>
</dbReference>
<feature type="transmembrane region" description="Helical" evidence="6">
    <location>
        <begin position="155"/>
        <end position="174"/>
    </location>
</feature>
<dbReference type="InterPro" id="IPR007895">
    <property type="entry name" value="MASE1"/>
</dbReference>
<evidence type="ECO:0000259" key="7">
    <source>
        <dbReference type="PROSITE" id="PS50112"/>
    </source>
</evidence>
<dbReference type="Pfam" id="PF08448">
    <property type="entry name" value="PAS_4"/>
    <property type="match status" value="2"/>
</dbReference>
<evidence type="ECO:0000256" key="3">
    <source>
        <dbReference type="ARBA" id="ARBA00022692"/>
    </source>
</evidence>
<evidence type="ECO:0000256" key="4">
    <source>
        <dbReference type="ARBA" id="ARBA00022989"/>
    </source>
</evidence>
<evidence type="ECO:0000259" key="9">
    <source>
        <dbReference type="PROSITE" id="PS50887"/>
    </source>
</evidence>
<dbReference type="SMART" id="SM00267">
    <property type="entry name" value="GGDEF"/>
    <property type="match status" value="1"/>
</dbReference>
<feature type="transmembrane region" description="Helical" evidence="6">
    <location>
        <begin position="269"/>
        <end position="290"/>
    </location>
</feature>
<dbReference type="SUPFAM" id="SSF55781">
    <property type="entry name" value="GAF domain-like"/>
    <property type="match status" value="1"/>
</dbReference>
<feature type="domain" description="PAS" evidence="7">
    <location>
        <begin position="414"/>
        <end position="457"/>
    </location>
</feature>
<keyword evidence="5 6" id="KW-0472">Membrane</keyword>
<dbReference type="SMART" id="SM00086">
    <property type="entry name" value="PAC"/>
    <property type="match status" value="5"/>
</dbReference>
<dbReference type="InterPro" id="IPR029787">
    <property type="entry name" value="Nucleotide_cyclase"/>
</dbReference>
<feature type="domain" description="PAS" evidence="7">
    <location>
        <begin position="533"/>
        <end position="576"/>
    </location>
</feature>
<dbReference type="InterPro" id="IPR000160">
    <property type="entry name" value="GGDEF_dom"/>
</dbReference>
<dbReference type="CDD" id="cd01949">
    <property type="entry name" value="GGDEF"/>
    <property type="match status" value="1"/>
</dbReference>
<dbReference type="SUPFAM" id="SSF55785">
    <property type="entry name" value="PYP-like sensor domain (PAS domain)"/>
    <property type="match status" value="5"/>
</dbReference>
<dbReference type="InterPro" id="IPR035965">
    <property type="entry name" value="PAS-like_dom_sf"/>
</dbReference>
<proteinExistence type="predicted"/>
<dbReference type="InterPro" id="IPR000700">
    <property type="entry name" value="PAS-assoc_C"/>
</dbReference>
<keyword evidence="11" id="KW-1185">Reference proteome</keyword>
<feature type="domain" description="PAC" evidence="8">
    <location>
        <begin position="894"/>
        <end position="946"/>
    </location>
</feature>